<reference evidence="1" key="1">
    <citation type="submission" date="2016-10" db="EMBL/GenBank/DDBJ databases">
        <authorList>
            <person name="Wang S."/>
            <person name="Zhu B."/>
        </authorList>
    </citation>
    <scope>NUCLEOTIDE SEQUENCE</scope>
    <source>
        <strain evidence="1">JCM 8580</strain>
    </source>
</reference>
<evidence type="ECO:0000313" key="2">
    <source>
        <dbReference type="Proteomes" id="UP000187000"/>
    </source>
</evidence>
<accession>A0ACC8SB00</accession>
<name>A0ACC8SB00_9ENTR</name>
<organism evidence="1 2">
    <name type="scientific">Enterobacter kobei</name>
    <dbReference type="NCBI Taxonomy" id="208224"/>
    <lineage>
        <taxon>Bacteria</taxon>
        <taxon>Pseudomonadati</taxon>
        <taxon>Pseudomonadota</taxon>
        <taxon>Gammaproteobacteria</taxon>
        <taxon>Enterobacterales</taxon>
        <taxon>Enterobacteriaceae</taxon>
        <taxon>Enterobacter</taxon>
        <taxon>Enterobacter cloacae complex</taxon>
    </lineage>
</organism>
<dbReference type="EMBL" id="MKXD01000002">
    <property type="protein sequence ID" value="OLR20700.1"/>
    <property type="molecule type" value="Genomic_DNA"/>
</dbReference>
<evidence type="ECO:0000313" key="1">
    <source>
        <dbReference type="EMBL" id="OLR20700.1"/>
    </source>
</evidence>
<proteinExistence type="predicted"/>
<comment type="caution">
    <text evidence="1">The sequence shown here is derived from an EMBL/GenBank/DDBJ whole genome shotgun (WGS) entry which is preliminary data.</text>
</comment>
<gene>
    <name evidence="1" type="ORF">BH713_08620</name>
</gene>
<dbReference type="Proteomes" id="UP000187000">
    <property type="component" value="Unassembled WGS sequence"/>
</dbReference>
<keyword evidence="2" id="KW-1185">Reference proteome</keyword>
<protein>
    <submittedName>
        <fullName evidence="1">Uncharacterized protein</fullName>
    </submittedName>
</protein>
<sequence>MEILTVIGVLLTLAGLFVPSLISNHSSRQVEFRKHSAPILPKLLTEMKAIEGGSYPFRLISDTDFYQLLPHASGRRRKKLEAAYSAYLEAHHIAAILNWHDERPSDGTISFPGSFIVTNPDEVLEKMQSLRAELSR</sequence>